<evidence type="ECO:0000313" key="3">
    <source>
        <dbReference type="WBParaSite" id="mrna-Wban_07648"/>
    </source>
</evidence>
<feature type="compositionally biased region" description="Polar residues" evidence="1">
    <location>
        <begin position="105"/>
        <end position="117"/>
    </location>
</feature>
<feature type="compositionally biased region" description="Polar residues" evidence="1">
    <location>
        <begin position="85"/>
        <end position="98"/>
    </location>
</feature>
<feature type="compositionally biased region" description="Pro residues" evidence="1">
    <location>
        <begin position="1"/>
        <end position="13"/>
    </location>
</feature>
<name>A0AAF5PZM2_WUCBA</name>
<sequence length="388" mass="44154">MDAPPAPPPPPPLQSTSSLLSSSWRSPTDSNRQAHSTVSASSKPTTPRLDAQTLQHAVAGLRKTEYGRSLQGDIENLSNGRLDGTDQQLSGRYRSNGSFDVPLERNQTGTTFYASSNDTRESMPIGNVHRHSDALSNTSHTERSSFQQQSQTMPFSSYHSYQQQSQTAPLSTYHKNQQQSQTAPFSSHQGYHQQSQTAPFSSYHNNQHPSQTAPFSSYQNYHQQSQTAPFSSYHSDQQQQQQYSSTQYQSNNGTIPNEIPYIIDPKSYIRAYATQTPAYTVMDSPRDDFYQTVNSNYQRYQPNSNINKSYQFIKELRDQSLTKTQRIANQFQQSQLRNLPAPQSMGNIYEQKERLGCDQIDSLIRDMEWKLKTGIEGKYSFILLLFFF</sequence>
<dbReference type="AlphaFoldDB" id="A0AAF5PZM2"/>
<reference evidence="2" key="2">
    <citation type="journal article" date="2016" name="Mol. Ecol.">
        <title>Population genomics of the filarial nematode parasite Wuchereria bancrofti from mosquitoes.</title>
        <authorList>
            <person name="Small S.T."/>
            <person name="Reimer L.J."/>
            <person name="Tisch D.J."/>
            <person name="King C.L."/>
            <person name="Christensen B.M."/>
            <person name="Siba P.M."/>
            <person name="Kazura J.W."/>
            <person name="Serre D."/>
            <person name="Zimmerman P.A."/>
        </authorList>
    </citation>
    <scope>NUCLEOTIDE SEQUENCE</scope>
    <source>
        <strain evidence="2">pt0022</strain>
    </source>
</reference>
<feature type="compositionally biased region" description="Polar residues" evidence="1">
    <location>
        <begin position="134"/>
        <end position="155"/>
    </location>
</feature>
<evidence type="ECO:0000313" key="2">
    <source>
        <dbReference type="Proteomes" id="UP000093561"/>
    </source>
</evidence>
<dbReference type="WBParaSite" id="mrna-Wban_07648">
    <property type="protein sequence ID" value="mrna-Wban_07648"/>
    <property type="gene ID" value="Wban_07648"/>
</dbReference>
<feature type="region of interest" description="Disordered" evidence="1">
    <location>
        <begin position="1"/>
        <end position="50"/>
    </location>
</feature>
<feature type="compositionally biased region" description="Polar residues" evidence="1">
    <location>
        <begin position="167"/>
        <end position="230"/>
    </location>
</feature>
<protein>
    <submittedName>
        <fullName evidence="3">Uncharacterized protein</fullName>
    </submittedName>
</protein>
<proteinExistence type="predicted"/>
<feature type="compositionally biased region" description="Low complexity" evidence="1">
    <location>
        <begin position="14"/>
        <end position="27"/>
    </location>
</feature>
<evidence type="ECO:0000256" key="1">
    <source>
        <dbReference type="SAM" id="MobiDB-lite"/>
    </source>
</evidence>
<feature type="compositionally biased region" description="Low complexity" evidence="1">
    <location>
        <begin position="231"/>
        <end position="250"/>
    </location>
</feature>
<feature type="compositionally biased region" description="Polar residues" evidence="1">
    <location>
        <begin position="28"/>
        <end position="45"/>
    </location>
</feature>
<dbReference type="Proteomes" id="UP000093561">
    <property type="component" value="Unassembled WGS sequence"/>
</dbReference>
<feature type="compositionally biased region" description="Low complexity" evidence="1">
    <location>
        <begin position="156"/>
        <end position="166"/>
    </location>
</feature>
<reference evidence="3" key="3">
    <citation type="submission" date="2024-02" db="UniProtKB">
        <authorList>
            <consortium name="WormBaseParasite"/>
        </authorList>
    </citation>
    <scope>IDENTIFICATION</scope>
    <source>
        <strain evidence="3">pt0022</strain>
    </source>
</reference>
<organism evidence="2 3">
    <name type="scientific">Wuchereria bancrofti</name>
    <dbReference type="NCBI Taxonomy" id="6293"/>
    <lineage>
        <taxon>Eukaryota</taxon>
        <taxon>Metazoa</taxon>
        <taxon>Ecdysozoa</taxon>
        <taxon>Nematoda</taxon>
        <taxon>Chromadorea</taxon>
        <taxon>Rhabditida</taxon>
        <taxon>Spirurina</taxon>
        <taxon>Spiruromorpha</taxon>
        <taxon>Filarioidea</taxon>
        <taxon>Onchocercidae</taxon>
        <taxon>Wuchereria</taxon>
    </lineage>
</organism>
<reference evidence="2" key="1">
    <citation type="submission" date="2015-03" db="EMBL/GenBank/DDBJ databases">
        <title>Wuchereria bancrofti Genome Sequencing Papua New Guinea Strain.</title>
        <authorList>
            <person name="Small S.T."/>
            <person name="Serre D."/>
            <person name="Zimmerman P.A."/>
        </authorList>
    </citation>
    <scope>NUCLEOTIDE SEQUENCE [LARGE SCALE GENOMIC DNA]</scope>
    <source>
        <strain evidence="2">pt0022</strain>
    </source>
</reference>
<accession>A0AAF5PZM2</accession>
<feature type="region of interest" description="Disordered" evidence="1">
    <location>
        <begin position="75"/>
        <end position="257"/>
    </location>
</feature>